<keyword evidence="6 10" id="KW-1133">Transmembrane helix</keyword>
<comment type="subcellular location">
    <subcellularLocation>
        <location evidence="1 10">Endoplasmic reticulum membrane</location>
        <topology evidence="1 10">Multi-pass membrane protein</topology>
    </subcellularLocation>
</comment>
<feature type="transmembrane region" description="Helical" evidence="10">
    <location>
        <begin position="167"/>
        <end position="188"/>
    </location>
</feature>
<evidence type="ECO:0000313" key="13">
    <source>
        <dbReference type="EMBL" id="SPO36994.1"/>
    </source>
</evidence>
<feature type="transmembrane region" description="Helical" evidence="10">
    <location>
        <begin position="419"/>
        <end position="441"/>
    </location>
</feature>
<evidence type="ECO:0000256" key="6">
    <source>
        <dbReference type="ARBA" id="ARBA00022989"/>
    </source>
</evidence>
<dbReference type="GO" id="GO:0005789">
    <property type="term" value="C:endoplasmic reticulum membrane"/>
    <property type="evidence" value="ECO:0007669"/>
    <property type="project" value="UniProtKB-SubCell"/>
</dbReference>
<feature type="transmembrane region" description="Helical" evidence="10">
    <location>
        <begin position="554"/>
        <end position="571"/>
    </location>
</feature>
<feature type="transmembrane region" description="Helical" evidence="10">
    <location>
        <begin position="127"/>
        <end position="146"/>
    </location>
</feature>
<feature type="transmembrane region" description="Helical" evidence="10">
    <location>
        <begin position="92"/>
        <end position="115"/>
    </location>
</feature>
<comment type="similarity">
    <text evidence="3 10">Belongs to the RFT1 family.</text>
</comment>
<dbReference type="Pfam" id="PF04506">
    <property type="entry name" value="Rft-1"/>
    <property type="match status" value="1"/>
</dbReference>
<feature type="transmembrane region" description="Helical" evidence="10">
    <location>
        <begin position="453"/>
        <end position="470"/>
    </location>
</feature>
<feature type="chain" id="PRO_5022938245" description="Man(5)GlcNAc(2)-PP-dolichol translocation protein RFT1" evidence="12">
    <location>
        <begin position="21"/>
        <end position="613"/>
    </location>
</feature>
<dbReference type="PANTHER" id="PTHR13117:SF5">
    <property type="entry name" value="PROTEIN RFT1 HOMOLOG"/>
    <property type="match status" value="1"/>
</dbReference>
<accession>A0A5C3EXM9</accession>
<protein>
    <recommendedName>
        <fullName evidence="8 10">Man(5)GlcNAc(2)-PP-dolichol translocation protein RFT1</fullName>
    </recommendedName>
</protein>
<organism evidence="13 14">
    <name type="scientific">Pseudozyma flocculosa</name>
    <dbReference type="NCBI Taxonomy" id="84751"/>
    <lineage>
        <taxon>Eukaryota</taxon>
        <taxon>Fungi</taxon>
        <taxon>Dikarya</taxon>
        <taxon>Basidiomycota</taxon>
        <taxon>Ustilaginomycotina</taxon>
        <taxon>Ustilaginomycetes</taxon>
        <taxon>Ustilaginales</taxon>
        <taxon>Ustilaginaceae</taxon>
        <taxon>Pseudozyma</taxon>
    </lineage>
</organism>
<dbReference type="EMBL" id="OOIP01000005">
    <property type="protein sequence ID" value="SPO36994.1"/>
    <property type="molecule type" value="Genomic_DNA"/>
</dbReference>
<feature type="transmembrane region" description="Helical" evidence="10">
    <location>
        <begin position="490"/>
        <end position="512"/>
    </location>
</feature>
<evidence type="ECO:0000256" key="4">
    <source>
        <dbReference type="ARBA" id="ARBA00022692"/>
    </source>
</evidence>
<feature type="transmembrane region" description="Helical" evidence="10">
    <location>
        <begin position="385"/>
        <end position="407"/>
    </location>
</feature>
<dbReference type="GO" id="GO:0006488">
    <property type="term" value="P:dolichol-linked oligosaccharide biosynthetic process"/>
    <property type="evidence" value="ECO:0007669"/>
    <property type="project" value="InterPro"/>
</dbReference>
<feature type="transmembrane region" description="Helical" evidence="10">
    <location>
        <begin position="591"/>
        <end position="612"/>
    </location>
</feature>
<proteinExistence type="inferred from homology"/>
<evidence type="ECO:0000256" key="5">
    <source>
        <dbReference type="ARBA" id="ARBA00022824"/>
    </source>
</evidence>
<evidence type="ECO:0000256" key="11">
    <source>
        <dbReference type="SAM" id="MobiDB-lite"/>
    </source>
</evidence>
<comment type="function">
    <text evidence="9 10">Intramembrane glycolipid transporter that operates in the biosynthetic pathway of dolichol-linked oligosaccharides, the glycan precursors employed in protein asparagine (N)-glycosylation. The sequential addition of sugars to dolichol pyrophosphate produces dolichol-linked oligosaccharides containing fourteen sugars, including two GlcNAcs, nine mannoses and three glucoses. Once assembled, the oligosaccharide is transferred from the lipid to nascent proteins by oligosaccharyltransferases. The assembly of dolichol-linked oligosaccharides begins on the cytosolic side of the endoplasmic reticulum membrane and finishes in its lumen. RFT1 could mediate the translocation of the cytosolically oriented intermediate DolPP-GlcNAc2Man5, produced by ALG11, into the ER lumen where dolichol-linked oligosaccharides assembly continues. However, the intramembrane lipid transporter activity could not be confirmed in vitro.</text>
</comment>
<evidence type="ECO:0000256" key="9">
    <source>
        <dbReference type="ARBA" id="ARBA00045912"/>
    </source>
</evidence>
<dbReference type="Proteomes" id="UP000323386">
    <property type="component" value="Unassembled WGS sequence"/>
</dbReference>
<reference evidence="13 14" key="1">
    <citation type="submission" date="2018-03" db="EMBL/GenBank/DDBJ databases">
        <authorList>
            <person name="Guldener U."/>
        </authorList>
    </citation>
    <scope>NUCLEOTIDE SEQUENCE [LARGE SCALE GENOMIC DNA]</scope>
    <source>
        <strain evidence="13 14">DAOM196992</strain>
    </source>
</reference>
<dbReference type="InterPro" id="IPR007594">
    <property type="entry name" value="RFT1"/>
</dbReference>
<evidence type="ECO:0000256" key="1">
    <source>
        <dbReference type="ARBA" id="ARBA00004477"/>
    </source>
</evidence>
<evidence type="ECO:0000256" key="3">
    <source>
        <dbReference type="ARBA" id="ARBA00010288"/>
    </source>
</evidence>
<gene>
    <name evidence="13" type="ORF">PSFLO_02466</name>
</gene>
<evidence type="ECO:0000256" key="7">
    <source>
        <dbReference type="ARBA" id="ARBA00023136"/>
    </source>
</evidence>
<dbReference type="AlphaFoldDB" id="A0A5C3EXM9"/>
<sequence length="613" mass="65781">MSARLLTFVLNQLLVRLVPANVFGAANIQLELLLSTILFLSREAIRNVLIRPQQQQQQPFAEQSDSVKDGPQEKSGPKDGSSRRARASRDSVHNVSLLPIPFGLLLSLVVGYVYVHHLSPASLREAATFKLSVSLYVLGALAELVSEPLHIRSLALGNPALRVQAEGVAIFVKCVTSIGAVVALPALMERGLISGYGDAEKSMGLLAFGIGQVCYGLAILLVYTQWFLRRFGHRATFGIYAVRGDRGSQAAASDAATQDTTKLAAARPSDYFDPATLALCWSMTKQGLLKHVLTEGDKLAVAKFASLEDQGGYALASNYGSLVARLLFSPIEDTTRLLFAQSLHSIEPAAEETESKGVHQARTSMSLSSLDEISRLVSTLLRVHLILGMLFICFGAPLATAFLYIMAGPRWALGTSASAILGAYTWYIPVMAINGITEGFLQSTASKAQVERYSKVLIAASVSFAASLWLSQAIPPSLAGATGGTETLLVWANAFGLGIRALYCWSFLVRYFGAATKLVSRDVDGAGVDAKGAKRDDRCAITERLRPSSTLPSAPVLLSFGAVFVLLRQTTQRLMPGRETLLSATGGRLQAMRLLVPTLAFGVACLVFLLGVW</sequence>
<evidence type="ECO:0000256" key="10">
    <source>
        <dbReference type="RuleBase" id="RU365067"/>
    </source>
</evidence>
<keyword evidence="5 10" id="KW-0256">Endoplasmic reticulum</keyword>
<keyword evidence="7 10" id="KW-0472">Membrane</keyword>
<feature type="signal peptide" evidence="12">
    <location>
        <begin position="1"/>
        <end position="20"/>
    </location>
</feature>
<evidence type="ECO:0000313" key="14">
    <source>
        <dbReference type="Proteomes" id="UP000323386"/>
    </source>
</evidence>
<comment type="pathway">
    <text evidence="2">Protein modification; protein glycosylation.</text>
</comment>
<keyword evidence="12" id="KW-0732">Signal</keyword>
<dbReference type="PANTHER" id="PTHR13117">
    <property type="entry name" value="ENDOPLASMIC RETICULUM MULTISPAN TRANSMEMBRANE PROTEIN-RELATED"/>
    <property type="match status" value="1"/>
</dbReference>
<feature type="compositionally biased region" description="Basic and acidic residues" evidence="11">
    <location>
        <begin position="65"/>
        <end position="88"/>
    </location>
</feature>
<evidence type="ECO:0000256" key="12">
    <source>
        <dbReference type="SAM" id="SignalP"/>
    </source>
</evidence>
<evidence type="ECO:0000256" key="8">
    <source>
        <dbReference type="ARBA" id="ARBA00044793"/>
    </source>
</evidence>
<keyword evidence="4 10" id="KW-0812">Transmembrane</keyword>
<dbReference type="GO" id="GO:0034203">
    <property type="term" value="P:glycolipid translocation"/>
    <property type="evidence" value="ECO:0007669"/>
    <property type="project" value="TreeGrafter"/>
</dbReference>
<name>A0A5C3EXM9_9BASI</name>
<feature type="region of interest" description="Disordered" evidence="11">
    <location>
        <begin position="56"/>
        <end position="88"/>
    </location>
</feature>
<keyword evidence="10" id="KW-0813">Transport</keyword>
<dbReference type="OrthoDB" id="9979195at2759"/>
<evidence type="ECO:0000256" key="2">
    <source>
        <dbReference type="ARBA" id="ARBA00004922"/>
    </source>
</evidence>
<feature type="transmembrane region" description="Helical" evidence="10">
    <location>
        <begin position="203"/>
        <end position="224"/>
    </location>
</feature>
<keyword evidence="14" id="KW-1185">Reference proteome</keyword>